<dbReference type="InterPro" id="IPR045794">
    <property type="entry name" value="Trypco1"/>
</dbReference>
<dbReference type="NCBIfam" id="NF041216">
    <property type="entry name" value="CU044_2847_fam"/>
    <property type="match status" value="1"/>
</dbReference>
<comment type="caution">
    <text evidence="3">The sequence shown here is derived from an EMBL/GenBank/DDBJ whole genome shotgun (WGS) entry which is preliminary data.</text>
</comment>
<gene>
    <name evidence="3" type="ORF">UG56_013045</name>
</gene>
<dbReference type="EMBL" id="JZDQ02000016">
    <property type="protein sequence ID" value="OIJ26405.1"/>
    <property type="molecule type" value="Genomic_DNA"/>
</dbReference>
<evidence type="ECO:0000259" key="2">
    <source>
        <dbReference type="Pfam" id="PF19493"/>
    </source>
</evidence>
<sequence>MGSSHEEDALDYTPVQIGTSTILIESSDDGPVPGAGGVTDEFGTTETSSRLEDAYGSLKRMLQDVSADLGSALAASPDGPSTVSLELAFSFTSGADVWVIKAQGQGSVKATLTWDFDRS</sequence>
<name>A0A1J4N4B4_9ACTN</name>
<evidence type="ECO:0000313" key="4">
    <source>
        <dbReference type="Proteomes" id="UP000033772"/>
    </source>
</evidence>
<dbReference type="Proteomes" id="UP000033772">
    <property type="component" value="Unassembled WGS sequence"/>
</dbReference>
<dbReference type="Pfam" id="PF19493">
    <property type="entry name" value="Trypco1"/>
    <property type="match status" value="1"/>
</dbReference>
<keyword evidence="4" id="KW-1185">Reference proteome</keyword>
<proteinExistence type="predicted"/>
<feature type="region of interest" description="Disordered" evidence="1">
    <location>
        <begin position="24"/>
        <end position="47"/>
    </location>
</feature>
<evidence type="ECO:0000313" key="3">
    <source>
        <dbReference type="EMBL" id="OIJ26405.1"/>
    </source>
</evidence>
<reference evidence="3" key="1">
    <citation type="submission" date="2016-10" db="EMBL/GenBank/DDBJ databases">
        <title>Draft Genome Sequence of Nocardioides luteus Strain BAFB, an Alkane-Degrading Bacterium Isolated from JP-7 Polluted Soil.</title>
        <authorList>
            <person name="Brown L."/>
            <person name="Ruiz O.N."/>
            <person name="Gunasekera T."/>
        </authorList>
    </citation>
    <scope>NUCLEOTIDE SEQUENCE [LARGE SCALE GENOMIC DNA]</scope>
    <source>
        <strain evidence="3">BAFB</strain>
    </source>
</reference>
<dbReference type="STRING" id="1844.UG56_013045"/>
<organism evidence="3 4">
    <name type="scientific">Nocardioides luteus</name>
    <dbReference type="NCBI Taxonomy" id="1844"/>
    <lineage>
        <taxon>Bacteria</taxon>
        <taxon>Bacillati</taxon>
        <taxon>Actinomycetota</taxon>
        <taxon>Actinomycetes</taxon>
        <taxon>Propionibacteriales</taxon>
        <taxon>Nocardioidaceae</taxon>
        <taxon>Nocardioides</taxon>
    </lineage>
</organism>
<accession>A0A1J4N4B4</accession>
<dbReference type="AlphaFoldDB" id="A0A1J4N4B4"/>
<protein>
    <recommendedName>
        <fullName evidence="2">Trypsin-co-occurring domain-containing protein</fullName>
    </recommendedName>
</protein>
<feature type="domain" description="Trypsin-co-occurring" evidence="2">
    <location>
        <begin position="20"/>
        <end position="115"/>
    </location>
</feature>
<evidence type="ECO:0000256" key="1">
    <source>
        <dbReference type="SAM" id="MobiDB-lite"/>
    </source>
</evidence>